<keyword evidence="1" id="KW-0472">Membrane</keyword>
<dbReference type="PATRIC" id="fig|136160.3.peg.271"/>
<feature type="transmembrane region" description="Helical" evidence="1">
    <location>
        <begin position="292"/>
        <end position="315"/>
    </location>
</feature>
<dbReference type="InterPro" id="IPR006541">
    <property type="entry name" value="Bacteriocin_ass"/>
</dbReference>
<dbReference type="GeneID" id="87599503"/>
<evidence type="ECO:0000313" key="2">
    <source>
        <dbReference type="EMBL" id="KOO37490.1"/>
    </source>
</evidence>
<dbReference type="EMBL" id="LILD01000001">
    <property type="protein sequence ID" value="KOO37490.1"/>
    <property type="molecule type" value="Genomic_DNA"/>
</dbReference>
<feature type="transmembrane region" description="Helical" evidence="1">
    <location>
        <begin position="257"/>
        <end position="280"/>
    </location>
</feature>
<proteinExistence type="predicted"/>
<feature type="transmembrane region" description="Helical" evidence="1">
    <location>
        <begin position="335"/>
        <end position="356"/>
    </location>
</feature>
<dbReference type="Pfam" id="PF07242">
    <property type="entry name" value="DUF1430"/>
    <property type="match status" value="1"/>
</dbReference>
<keyword evidence="1" id="KW-1133">Transmembrane helix</keyword>
<feature type="transmembrane region" description="Helical" evidence="1">
    <location>
        <begin position="670"/>
        <end position="689"/>
    </location>
</feature>
<feature type="transmembrane region" description="Helical" evidence="1">
    <location>
        <begin position="217"/>
        <end position="236"/>
    </location>
</feature>
<keyword evidence="1" id="KW-0812">Transmembrane</keyword>
<dbReference type="NCBIfam" id="TIGR01654">
    <property type="entry name" value="bact_immun_7tm"/>
    <property type="match status" value="1"/>
</dbReference>
<comment type="caution">
    <text evidence="2">The sequence shown here is derived from an EMBL/GenBank/DDBJ whole genome shotgun (WGS) entry which is preliminary data.</text>
</comment>
<dbReference type="AlphaFoldDB" id="A0A0M0KF66"/>
<gene>
    <name evidence="2" type="ORF">AMD02_00485</name>
</gene>
<evidence type="ECO:0008006" key="3">
    <source>
        <dbReference type="Google" id="ProtNLM"/>
    </source>
</evidence>
<name>A0A0M0KF66_ALKHA</name>
<sequence>MKRLLVIFSFIMFLILALSNYYSYQAESYQKLVDPSGDYTYNFEIPEDTLNADPKRLTLLKKAAKKNKVNIIRTVSYYDDKKEKTYTEAYLFLSTNTHLFEKMNVVKGRGLTIEDMMNLDRFISTDETASKDQVGVISNFGGKNTYSIHVLDNVIANYKYSGLYRVETTSKEQYDEFINDYVSYVNDATGENFSPEMYTNITRSTKMELNNVIDTEIIGIFFVTIMIFTFLFYLIARTKEISVMKLNGYTIKSICSRIFVQFFTKVFLVSSLIIIPWMFFIEDNSYGFVNKVYITNFIIYVILIVVLTSLCFLYAKNIRIASSIKGKKPIGIVAILNGIFKVVVSIIILIIAVNLLQNLTQINQKQNSLNNWSEFHNYGVFYPVKTGNDSSVIREGKYPLDIPTYKLYSYLNQKFQAIYIDSDIYTEDSLEINAGNNIIRYITVNPNYLDKYPIFDTEGNKIDINEENEHAVFLVPEQYKKKEDFNLDYFTSVREDRYKLHRDFYNQTDKAKSKKIDFIYMKSGQKIFSMNPDVMPNNNNNIVDPIIQVMTEGNALVPDIHYTSSSNQTLFIKLINNDSELTYKQLLPKLQEYKLDDNFPYLVQSNEVILSEINDLNSEAKTIGYILLFMFLILIMLLFQNIYLQFERNKFEFFLKKTFGHTFVGKYKKVLLLLLLTNLLEFIGGMFLIDSSFFIIFIVKVLIELGLVILLIIYFERKNTVQVLKEGV</sequence>
<reference evidence="2" key="1">
    <citation type="submission" date="2015-08" db="EMBL/GenBank/DDBJ databases">
        <title>Complete DNA Sequence of Pseudomonas syringae pv. actinidiae, the Causal Agent of Kiwifruit Canker Disease.</title>
        <authorList>
            <person name="Rikkerink E.H.A."/>
            <person name="Fineran P.C."/>
        </authorList>
    </citation>
    <scope>NUCLEOTIDE SEQUENCE</scope>
    <source>
        <strain evidence="2">DSM 13666</strain>
    </source>
</reference>
<protein>
    <recommendedName>
        <fullName evidence="3">Bacteriocin-associated integral membrane protein</fullName>
    </recommendedName>
</protein>
<organism evidence="2">
    <name type="scientific">Halalkalibacterium halodurans</name>
    <name type="common">Bacillus halodurans</name>
    <dbReference type="NCBI Taxonomy" id="86665"/>
    <lineage>
        <taxon>Bacteria</taxon>
        <taxon>Bacillati</taxon>
        <taxon>Bacillota</taxon>
        <taxon>Bacilli</taxon>
        <taxon>Bacillales</taxon>
        <taxon>Bacillaceae</taxon>
        <taxon>Halalkalibacterium (ex Joshi et al. 2022)</taxon>
    </lineage>
</organism>
<feature type="transmembrane region" description="Helical" evidence="1">
    <location>
        <begin position="623"/>
        <end position="644"/>
    </location>
</feature>
<feature type="transmembrane region" description="Helical" evidence="1">
    <location>
        <begin position="695"/>
        <end position="715"/>
    </location>
</feature>
<dbReference type="RefSeq" id="WP_053430081.1">
    <property type="nucleotide sequence ID" value="NZ_CP040441.1"/>
</dbReference>
<evidence type="ECO:0000256" key="1">
    <source>
        <dbReference type="SAM" id="Phobius"/>
    </source>
</evidence>
<accession>A0A0M0KF66</accession>